<comment type="caution">
    <text evidence="1">The sequence shown here is derived from an EMBL/GenBank/DDBJ whole genome shotgun (WGS) entry which is preliminary data.</text>
</comment>
<evidence type="ECO:0000313" key="2">
    <source>
        <dbReference type="Proteomes" id="UP001065298"/>
    </source>
</evidence>
<sequence>MSATTHLLAPELAGYLRPKRVHAAIGNVHNEDALLSGVRDFQAPASQVCTLTSGTDDRASVVLDYDVVVCGVPVFFVHSVSPAAGETEVVLEATYSEALAYIDREDGDGPFPFTAGADTLRANRYRIDRPGMIEHFQLQGGQRWQRLELVTPGSIRLTLVGFKPTTYNQEPADMTGYFECSDSQLNQIWATGARTVQINSIPAKSTVANWQVLSSGTLISSQRASHYTWGGNWTDYAVQVETNIIDGGFALAIRSRGGFGPLFQFYLDGANLKIDFLYGFYNQAQITLWQTFCGSCEHNVKALGLAEGIWKRWEITAYGDEEYVILLEGEVLTSFKQLQGERRDANGRVKSIAPHEGSFGFGTGKGQTAMFRNCRAVSRNGDLLYSSTMRDPHVLSDFAVGTNHLPCMLDGGKRDRAVWLGDTVVPALALYYSTGMFDFVLGSIEACLSRQREDGTIPAFALVGISGLDASPEHEVTPPYHILAGTFTMYVVRLCSDYLLYTGNVGYIRSIYPRLQKLISVIADKVDERGLVTLEGLWAMDSDYYNKSRSGSTTKNNAVYVIALQRMTLVAEALDDLASAEDYRKRAERVRAAVNERLFNKTTELYDASENNRDIVSEDANAFALLADFPSSIGQRKTILRRLHALKSPGGYLSFDKESGYMETPVVSPIMNGWHAEAALQVGDLDNFNDAIDIWRSCWGPMVDQNTPYYSGLLTWGLCFRSVPNEAWMVEI</sequence>
<proteinExistence type="predicted"/>
<accession>A0ACC0QKR5</accession>
<reference evidence="1" key="1">
    <citation type="submission" date="2022-06" db="EMBL/GenBank/DDBJ databases">
        <title>Fusarium solani species complex genomes reveal bases of compartmentalisation and animal pathogenesis.</title>
        <authorList>
            <person name="Tsai I.J."/>
        </authorList>
    </citation>
    <scope>NUCLEOTIDE SEQUENCE</scope>
    <source>
        <strain evidence="1">Fu6.1</strain>
    </source>
</reference>
<dbReference type="Proteomes" id="UP001065298">
    <property type="component" value="Chromosome 9"/>
</dbReference>
<keyword evidence="2" id="KW-1185">Reference proteome</keyword>
<organism evidence="1 2">
    <name type="scientific">Fusarium keratoplasticum</name>
    <dbReference type="NCBI Taxonomy" id="1328300"/>
    <lineage>
        <taxon>Eukaryota</taxon>
        <taxon>Fungi</taxon>
        <taxon>Dikarya</taxon>
        <taxon>Ascomycota</taxon>
        <taxon>Pezizomycotina</taxon>
        <taxon>Sordariomycetes</taxon>
        <taxon>Hypocreomycetidae</taxon>
        <taxon>Hypocreales</taxon>
        <taxon>Nectriaceae</taxon>
        <taxon>Fusarium</taxon>
        <taxon>Fusarium solani species complex</taxon>
    </lineage>
</organism>
<protein>
    <submittedName>
        <fullName evidence="1">Alpha-l-rhamnosidase</fullName>
    </submittedName>
</protein>
<gene>
    <name evidence="1" type="ORF">NCS57_01094300</name>
</gene>
<evidence type="ECO:0000313" key="1">
    <source>
        <dbReference type="EMBL" id="KAI8657166.1"/>
    </source>
</evidence>
<name>A0ACC0QKR5_9HYPO</name>
<dbReference type="EMBL" id="CM046511">
    <property type="protein sequence ID" value="KAI8657166.1"/>
    <property type="molecule type" value="Genomic_DNA"/>
</dbReference>